<evidence type="ECO:0000256" key="15">
    <source>
        <dbReference type="ARBA" id="ARBA00023221"/>
    </source>
</evidence>
<reference evidence="22" key="1">
    <citation type="submission" date="2022-01" db="EMBL/GenBank/DDBJ databases">
        <title>Genome Sequence Resource for Two Populations of Ditylenchus destructor, the Migratory Endoparasitic Phytonematode.</title>
        <authorList>
            <person name="Zhang H."/>
            <person name="Lin R."/>
            <person name="Xie B."/>
        </authorList>
    </citation>
    <scope>NUCLEOTIDE SEQUENCE</scope>
    <source>
        <strain evidence="22">BazhouSP</strain>
    </source>
</reference>
<organism evidence="22 23">
    <name type="scientific">Ditylenchus destructor</name>
    <dbReference type="NCBI Taxonomy" id="166010"/>
    <lineage>
        <taxon>Eukaryota</taxon>
        <taxon>Metazoa</taxon>
        <taxon>Ecdysozoa</taxon>
        <taxon>Nematoda</taxon>
        <taxon>Chromadorea</taxon>
        <taxon>Rhabditida</taxon>
        <taxon>Tylenchina</taxon>
        <taxon>Tylenchomorpha</taxon>
        <taxon>Sphaerularioidea</taxon>
        <taxon>Anguinidae</taxon>
        <taxon>Anguininae</taxon>
        <taxon>Ditylenchus</taxon>
    </lineage>
</organism>
<evidence type="ECO:0000256" key="10">
    <source>
        <dbReference type="ARBA" id="ARBA00023002"/>
    </source>
</evidence>
<dbReference type="EMBL" id="JAKKPZ010000003">
    <property type="protein sequence ID" value="KAI1723917.1"/>
    <property type="molecule type" value="Genomic_DNA"/>
</dbReference>
<dbReference type="GO" id="GO:0005789">
    <property type="term" value="C:endoplasmic reticulum membrane"/>
    <property type="evidence" value="ECO:0007669"/>
    <property type="project" value="TreeGrafter"/>
</dbReference>
<dbReference type="GO" id="GO:0047598">
    <property type="term" value="F:7-dehydrocholesterol reductase activity"/>
    <property type="evidence" value="ECO:0007669"/>
    <property type="project" value="UniProtKB-EC"/>
</dbReference>
<accession>A0AAD4NG49</accession>
<dbReference type="Pfam" id="PF01222">
    <property type="entry name" value="ERG4_ERG24"/>
    <property type="match status" value="1"/>
</dbReference>
<feature type="transmembrane region" description="Helical" evidence="21">
    <location>
        <begin position="48"/>
        <end position="67"/>
    </location>
</feature>
<evidence type="ECO:0000256" key="9">
    <source>
        <dbReference type="ARBA" id="ARBA00022989"/>
    </source>
</evidence>
<keyword evidence="6" id="KW-0152">Cholesterol biosynthesis</keyword>
<evidence type="ECO:0000256" key="5">
    <source>
        <dbReference type="ARBA" id="ARBA00022692"/>
    </source>
</evidence>
<dbReference type="InterPro" id="IPR001171">
    <property type="entry name" value="ERG24_DHCR-like"/>
</dbReference>
<keyword evidence="8" id="KW-0752">Steroid biosynthesis</keyword>
<evidence type="ECO:0000256" key="1">
    <source>
        <dbReference type="ARBA" id="ARBA00004141"/>
    </source>
</evidence>
<dbReference type="Proteomes" id="UP001201812">
    <property type="component" value="Unassembled WGS sequence"/>
</dbReference>
<feature type="transmembrane region" description="Helical" evidence="21">
    <location>
        <begin position="417"/>
        <end position="434"/>
    </location>
</feature>
<dbReference type="GO" id="GO:0006695">
    <property type="term" value="P:cholesterol biosynthetic process"/>
    <property type="evidence" value="ECO:0007669"/>
    <property type="project" value="UniProtKB-KW"/>
</dbReference>
<feature type="transmembrane region" description="Helical" evidence="21">
    <location>
        <begin position="167"/>
        <end position="190"/>
    </location>
</feature>
<comment type="catalytic activity">
    <reaction evidence="18">
        <text>cholesterol + NADP(+) = 7-dehydrocholesterol + NADPH + H(+)</text>
        <dbReference type="Rhea" id="RHEA:23984"/>
        <dbReference type="ChEBI" id="CHEBI:15378"/>
        <dbReference type="ChEBI" id="CHEBI:16113"/>
        <dbReference type="ChEBI" id="CHEBI:17759"/>
        <dbReference type="ChEBI" id="CHEBI:57783"/>
        <dbReference type="ChEBI" id="CHEBI:58349"/>
        <dbReference type="EC" id="1.3.1.21"/>
    </reaction>
    <physiologicalReaction direction="right-to-left" evidence="18">
        <dbReference type="Rhea" id="RHEA:23986"/>
    </physiologicalReaction>
</comment>
<keyword evidence="10" id="KW-0560">Oxidoreductase</keyword>
<evidence type="ECO:0000256" key="16">
    <source>
        <dbReference type="ARBA" id="ARBA00038851"/>
    </source>
</evidence>
<name>A0AAD4NG49_9BILA</name>
<evidence type="ECO:0000256" key="8">
    <source>
        <dbReference type="ARBA" id="ARBA00022955"/>
    </source>
</evidence>
<dbReference type="EC" id="1.3.1.21" evidence="16"/>
<evidence type="ECO:0000256" key="21">
    <source>
        <dbReference type="SAM" id="Phobius"/>
    </source>
</evidence>
<sequence length="467" mass="54975">MSFRLNRLRRSSSQNSNSVLSSRRSSISQKDFEHIQTQLRETKRLSHYLMLSIMFISPLFIFTYHFAITNDKGSLKEILIKERFSLILLKSEIHHQIISPVPWLTVVLLIQLQLLFLWFLPASEHGMTNDLGQKFQLKRNCFDSCVLICLLYILGAALGLYRRDIIFTSWLGIMFSLSLICVILQFYLYCCYFWEKSAEYYENYDDNGLVSRIFFGKHLQPVVLGVDVKQFLTNRIMFTLWAVYIISSLFHQKTRFGRCSNSLLTCSLLQLVYITRRQWFEYVTTNLDNQNDRMGFYRIWGVAVFLPTLYLTPITIMAQTDSSLSQVRCVSALVLGLFFQYLNSDIDLQKYRFRIADGMVKIANKDPFYITARYRKDNGELGTQLLLGSGYFGICRHFNHTTEIVTFLLWTLVLPKFYYTGFIPVIFLLILLYGRMHRDEMRCLAKYSHYWLQYTSKVKYLVLPGLY</sequence>
<keyword evidence="23" id="KW-1185">Reference proteome</keyword>
<protein>
    <recommendedName>
        <fullName evidence="16">7-dehydrocholesterol reductase</fullName>
        <ecNumber evidence="16">1.3.1.21</ecNumber>
    </recommendedName>
    <alternativeName>
        <fullName evidence="17">Sterol Delta(7)-reductase</fullName>
    </alternativeName>
</protein>
<comment type="caution">
    <text evidence="22">The sequence shown here is derived from an EMBL/GenBank/DDBJ whole genome shotgun (WGS) entry which is preliminary data.</text>
</comment>
<dbReference type="AlphaFoldDB" id="A0AAD4NG49"/>
<keyword evidence="7" id="KW-0521">NADP</keyword>
<evidence type="ECO:0000256" key="12">
    <source>
        <dbReference type="ARBA" id="ARBA00023098"/>
    </source>
</evidence>
<evidence type="ECO:0000313" key="23">
    <source>
        <dbReference type="Proteomes" id="UP001201812"/>
    </source>
</evidence>
<evidence type="ECO:0000256" key="20">
    <source>
        <dbReference type="SAM" id="MobiDB-lite"/>
    </source>
</evidence>
<keyword evidence="13 21" id="KW-0472">Membrane</keyword>
<keyword evidence="9 21" id="KW-1133">Transmembrane helix</keyword>
<comment type="similarity">
    <text evidence="2">Belongs to the ERG4/ERG24 family.</text>
</comment>
<feature type="region of interest" description="Disordered" evidence="20">
    <location>
        <begin position="1"/>
        <end position="22"/>
    </location>
</feature>
<keyword evidence="11" id="KW-0756">Sterol biosynthesis</keyword>
<evidence type="ECO:0000256" key="2">
    <source>
        <dbReference type="ARBA" id="ARBA00005402"/>
    </source>
</evidence>
<evidence type="ECO:0000256" key="6">
    <source>
        <dbReference type="ARBA" id="ARBA00022778"/>
    </source>
</evidence>
<feature type="transmembrane region" description="Helical" evidence="21">
    <location>
        <begin position="141"/>
        <end position="161"/>
    </location>
</feature>
<dbReference type="PANTHER" id="PTHR21257">
    <property type="entry name" value="DELTA(14)-STEROL REDUCTASE"/>
    <property type="match status" value="1"/>
</dbReference>
<comment type="catalytic activity">
    <reaction evidence="19">
        <text>7-dehydrodesmosterol + NADPH + H(+) = desmosterol + NADP(+)</text>
        <dbReference type="Rhea" id="RHEA:46740"/>
        <dbReference type="ChEBI" id="CHEBI:15378"/>
        <dbReference type="ChEBI" id="CHEBI:17737"/>
        <dbReference type="ChEBI" id="CHEBI:27910"/>
        <dbReference type="ChEBI" id="CHEBI:57783"/>
        <dbReference type="ChEBI" id="CHEBI:58349"/>
    </reaction>
    <physiologicalReaction direction="left-to-right" evidence="19">
        <dbReference type="Rhea" id="RHEA:46741"/>
    </physiologicalReaction>
</comment>
<evidence type="ECO:0000256" key="13">
    <source>
        <dbReference type="ARBA" id="ARBA00023136"/>
    </source>
</evidence>
<keyword evidence="3" id="KW-0444">Lipid biosynthesis</keyword>
<dbReference type="Gene3D" id="1.20.120.1630">
    <property type="match status" value="1"/>
</dbReference>
<feature type="compositionally biased region" description="Low complexity" evidence="20">
    <location>
        <begin position="11"/>
        <end position="22"/>
    </location>
</feature>
<evidence type="ECO:0000256" key="3">
    <source>
        <dbReference type="ARBA" id="ARBA00022516"/>
    </source>
</evidence>
<feature type="transmembrane region" description="Helical" evidence="21">
    <location>
        <begin position="101"/>
        <end position="120"/>
    </location>
</feature>
<evidence type="ECO:0000256" key="19">
    <source>
        <dbReference type="ARBA" id="ARBA00047826"/>
    </source>
</evidence>
<feature type="transmembrane region" description="Helical" evidence="21">
    <location>
        <begin position="295"/>
        <end position="312"/>
    </location>
</feature>
<evidence type="ECO:0000256" key="14">
    <source>
        <dbReference type="ARBA" id="ARBA00023166"/>
    </source>
</evidence>
<evidence type="ECO:0000256" key="17">
    <source>
        <dbReference type="ARBA" id="ARBA00042688"/>
    </source>
</evidence>
<comment type="subcellular location">
    <subcellularLocation>
        <location evidence="1">Membrane</location>
        <topology evidence="1">Multi-pass membrane protein</topology>
    </subcellularLocation>
</comment>
<dbReference type="PANTHER" id="PTHR21257:SF38">
    <property type="entry name" value="7-DEHYDROCHOLESTEROL REDUCTASE"/>
    <property type="match status" value="1"/>
</dbReference>
<evidence type="ECO:0000313" key="22">
    <source>
        <dbReference type="EMBL" id="KAI1723917.1"/>
    </source>
</evidence>
<evidence type="ECO:0000256" key="4">
    <source>
        <dbReference type="ARBA" id="ARBA00022548"/>
    </source>
</evidence>
<keyword evidence="15" id="KW-0753">Steroid metabolism</keyword>
<evidence type="ECO:0000256" key="18">
    <source>
        <dbReference type="ARBA" id="ARBA00047795"/>
    </source>
</evidence>
<dbReference type="GO" id="GO:0016132">
    <property type="term" value="P:brassinosteroid biosynthetic process"/>
    <property type="evidence" value="ECO:0007669"/>
    <property type="project" value="TreeGrafter"/>
</dbReference>
<proteinExistence type="inferred from homology"/>
<evidence type="ECO:0000256" key="7">
    <source>
        <dbReference type="ARBA" id="ARBA00022857"/>
    </source>
</evidence>
<keyword evidence="5 21" id="KW-0812">Transmembrane</keyword>
<keyword evidence="12" id="KW-0443">Lipid metabolism</keyword>
<gene>
    <name evidence="22" type="ORF">DdX_04098</name>
</gene>
<keyword evidence="4" id="KW-0153">Cholesterol metabolism</keyword>
<evidence type="ECO:0000256" key="11">
    <source>
        <dbReference type="ARBA" id="ARBA00023011"/>
    </source>
</evidence>
<keyword evidence="14" id="KW-1207">Sterol metabolism</keyword>
<feature type="compositionally biased region" description="Basic residues" evidence="20">
    <location>
        <begin position="1"/>
        <end position="10"/>
    </location>
</feature>